<dbReference type="EMBL" id="JAEAOA010001996">
    <property type="protein sequence ID" value="KAK3594412.1"/>
    <property type="molecule type" value="Genomic_DNA"/>
</dbReference>
<reference evidence="1" key="2">
    <citation type="journal article" date="2021" name="Genome Biol. Evol.">
        <title>Developing a high-quality reference genome for a parasitic bivalve with doubly uniparental inheritance (Bivalvia: Unionida).</title>
        <authorList>
            <person name="Smith C.H."/>
        </authorList>
    </citation>
    <scope>NUCLEOTIDE SEQUENCE</scope>
    <source>
        <strain evidence="1">CHS0354</strain>
        <tissue evidence="1">Mantle</tissue>
    </source>
</reference>
<accession>A0AAE0SLU3</accession>
<dbReference type="InterPro" id="IPR009003">
    <property type="entry name" value="Peptidase_S1_PA"/>
</dbReference>
<keyword evidence="2" id="KW-1185">Reference proteome</keyword>
<evidence type="ECO:0000313" key="2">
    <source>
        <dbReference type="Proteomes" id="UP001195483"/>
    </source>
</evidence>
<reference evidence="1" key="1">
    <citation type="journal article" date="2021" name="Genome Biol. Evol.">
        <title>A High-Quality Reference Genome for a Parasitic Bivalve with Doubly Uniparental Inheritance (Bivalvia: Unionida).</title>
        <authorList>
            <person name="Smith C.H."/>
        </authorList>
    </citation>
    <scope>NUCLEOTIDE SEQUENCE</scope>
    <source>
        <strain evidence="1">CHS0354</strain>
    </source>
</reference>
<dbReference type="Proteomes" id="UP001195483">
    <property type="component" value="Unassembled WGS sequence"/>
</dbReference>
<proteinExistence type="predicted"/>
<comment type="caution">
    <text evidence="1">The sequence shown here is derived from an EMBL/GenBank/DDBJ whole genome shotgun (WGS) entry which is preliminary data.</text>
</comment>
<sequence>MVFVLLYKGNIEELPRLYFDKSVFYRDADKPARHLKYPYRRPTLIDSENNILTYKDAMLIERAIEEYGEDLFRKHNNLEAISGSSFMLSMSKGYIRLPCLVLYCQVKGIVPYGEKMFPKTLQIGEHTLAVDVREGFLRRGMLQPESLDSQNDKLRMGISIGAMDLNISGTLGPFVKLDGGNIGFITCAHVVEGGNGQIVHPANGESLTDMHLSERLCGEVRNIVFNPQFREQNNGLSINVGVDAALVKVKGKRGVDIEKFPSVTPKALERAGFDPSEPPHFRYGSIQYPLDFQCVQGKRVIKYGQTTGLTKGSIQLKGVMVKRRNAELETPTRFKVVMKNQYIVERHGGVPFFTLGDSGAGVFLVGKNNQLILIGLAIGMLDMDHCVVTPIEYVLQALNLSFKNLQFEEDMDVT</sequence>
<evidence type="ECO:0000313" key="1">
    <source>
        <dbReference type="EMBL" id="KAK3594412.1"/>
    </source>
</evidence>
<protein>
    <submittedName>
        <fullName evidence="1">Uncharacterized protein</fullName>
    </submittedName>
</protein>
<dbReference type="AlphaFoldDB" id="A0AAE0SLU3"/>
<organism evidence="1 2">
    <name type="scientific">Potamilus streckersoni</name>
    <dbReference type="NCBI Taxonomy" id="2493646"/>
    <lineage>
        <taxon>Eukaryota</taxon>
        <taxon>Metazoa</taxon>
        <taxon>Spiralia</taxon>
        <taxon>Lophotrochozoa</taxon>
        <taxon>Mollusca</taxon>
        <taxon>Bivalvia</taxon>
        <taxon>Autobranchia</taxon>
        <taxon>Heteroconchia</taxon>
        <taxon>Palaeoheterodonta</taxon>
        <taxon>Unionida</taxon>
        <taxon>Unionoidea</taxon>
        <taxon>Unionidae</taxon>
        <taxon>Ambleminae</taxon>
        <taxon>Lampsilini</taxon>
        <taxon>Potamilus</taxon>
    </lineage>
</organism>
<name>A0AAE0SLU3_9BIVA</name>
<gene>
    <name evidence="1" type="ORF">CHS0354_034147</name>
</gene>
<reference evidence="1" key="3">
    <citation type="submission" date="2023-05" db="EMBL/GenBank/DDBJ databases">
        <authorList>
            <person name="Smith C.H."/>
        </authorList>
    </citation>
    <scope>NUCLEOTIDE SEQUENCE</scope>
    <source>
        <strain evidence="1">CHS0354</strain>
        <tissue evidence="1">Mantle</tissue>
    </source>
</reference>
<dbReference type="SUPFAM" id="SSF50494">
    <property type="entry name" value="Trypsin-like serine proteases"/>
    <property type="match status" value="1"/>
</dbReference>